<evidence type="ECO:0000313" key="3">
    <source>
        <dbReference type="EMBL" id="DAD71713.1"/>
    </source>
</evidence>
<evidence type="ECO:0000256" key="1">
    <source>
        <dbReference type="SAM" id="MobiDB-lite"/>
    </source>
</evidence>
<feature type="transmembrane region" description="Helical" evidence="2">
    <location>
        <begin position="66"/>
        <end position="90"/>
    </location>
</feature>
<feature type="compositionally biased region" description="Pro residues" evidence="1">
    <location>
        <begin position="130"/>
        <end position="141"/>
    </location>
</feature>
<protein>
    <submittedName>
        <fullName evidence="3">Uncharacterized protein</fullName>
    </submittedName>
</protein>
<feature type="transmembrane region" description="Helical" evidence="2">
    <location>
        <begin position="41"/>
        <end position="60"/>
    </location>
</feature>
<keyword evidence="2" id="KW-0472">Membrane</keyword>
<dbReference type="EMBL" id="BK015886">
    <property type="protein sequence ID" value="DAD71713.1"/>
    <property type="molecule type" value="Genomic_DNA"/>
</dbReference>
<proteinExistence type="predicted"/>
<keyword evidence="2" id="KW-0812">Transmembrane</keyword>
<evidence type="ECO:0000256" key="2">
    <source>
        <dbReference type="SAM" id="Phobius"/>
    </source>
</evidence>
<feature type="transmembrane region" description="Helical" evidence="2">
    <location>
        <begin position="13"/>
        <end position="34"/>
    </location>
</feature>
<name>A0A8S5LNY4_9CAUD</name>
<feature type="compositionally biased region" description="Basic residues" evidence="1">
    <location>
        <begin position="144"/>
        <end position="153"/>
    </location>
</feature>
<accession>A0A8S5LNY4</accession>
<organism evidence="3">
    <name type="scientific">Myoviridae sp. cti9m5</name>
    <dbReference type="NCBI Taxonomy" id="2827613"/>
    <lineage>
        <taxon>Viruses</taxon>
        <taxon>Duplodnaviria</taxon>
        <taxon>Heunggongvirae</taxon>
        <taxon>Uroviricota</taxon>
        <taxon>Caudoviricetes</taxon>
    </lineage>
</organism>
<keyword evidence="2" id="KW-1133">Transmembrane helix</keyword>
<reference evidence="3" key="1">
    <citation type="journal article" date="2021" name="Proc. Natl. Acad. Sci. U.S.A.">
        <title>A Catalog of Tens of Thousands of Viruses from Human Metagenomes Reveals Hidden Associations with Chronic Diseases.</title>
        <authorList>
            <person name="Tisza M.J."/>
            <person name="Buck C.B."/>
        </authorList>
    </citation>
    <scope>NUCLEOTIDE SEQUENCE</scope>
    <source>
        <strain evidence="3">Cti9m5</strain>
    </source>
</reference>
<feature type="region of interest" description="Disordered" evidence="1">
    <location>
        <begin position="119"/>
        <end position="201"/>
    </location>
</feature>
<sequence length="256" mass="29026">MDTAAQPQQYSDLAVIFVLLYTVISVVALSVFFAKKSKRHLIWTLTLGWLLAFVAGFLLVDLFNAGWLGAIASIILSLLSFGAWLTWFGYQAPDSPCSRNHTQQSHTQSEIERLRRLGAPHRQAESITPPRFPTTPPPPLSPAQRKKIKKQRNRSSTTPQPSTPPTQRRKRTTPSTRPNPSPPARDPYARKGTQVSFTYTNNKDVTKSRRVQITEIDDYYLHGIDLDIHQMRTFSLSKIHHREVTDINTGEIIKNL</sequence>